<evidence type="ECO:0000313" key="5">
    <source>
        <dbReference type="Proteomes" id="UP001174196"/>
    </source>
</evidence>
<dbReference type="CDD" id="cd05233">
    <property type="entry name" value="SDR_c"/>
    <property type="match status" value="1"/>
</dbReference>
<dbReference type="PANTHER" id="PTHR44196">
    <property type="entry name" value="DEHYDROGENASE/REDUCTASE SDR FAMILY MEMBER 7B"/>
    <property type="match status" value="1"/>
</dbReference>
<evidence type="ECO:0000256" key="2">
    <source>
        <dbReference type="ARBA" id="ARBA00023002"/>
    </source>
</evidence>
<gene>
    <name evidence="4" type="ORF">NWF35_06410</name>
</gene>
<name>A0ABT8IL76_9BACL</name>
<protein>
    <submittedName>
        <fullName evidence="4">SDR family oxidoreductase</fullName>
    </submittedName>
</protein>
<keyword evidence="2" id="KW-0560">Oxidoreductase</keyword>
<dbReference type="EMBL" id="JANRHH010000029">
    <property type="protein sequence ID" value="MDN4593540.1"/>
    <property type="molecule type" value="Genomic_DNA"/>
</dbReference>
<dbReference type="InterPro" id="IPR036291">
    <property type="entry name" value="NAD(P)-bd_dom_sf"/>
</dbReference>
<dbReference type="Gene3D" id="3.40.50.720">
    <property type="entry name" value="NAD(P)-binding Rossmann-like Domain"/>
    <property type="match status" value="1"/>
</dbReference>
<proteinExistence type="inferred from homology"/>
<dbReference type="SUPFAM" id="SSF51735">
    <property type="entry name" value="NAD(P)-binding Rossmann-fold domains"/>
    <property type="match status" value="1"/>
</dbReference>
<dbReference type="PIRSF" id="PIRSF000126">
    <property type="entry name" value="11-beta-HSD1"/>
    <property type="match status" value="1"/>
</dbReference>
<accession>A0ABT8IL76</accession>
<dbReference type="PANTHER" id="PTHR44196:SF2">
    <property type="entry name" value="SHORT-CHAIN DEHYDROGENASE-RELATED"/>
    <property type="match status" value="1"/>
</dbReference>
<organism evidence="4 5">
    <name type="scientific">Polycladomyces subterraneus</name>
    <dbReference type="NCBI Taxonomy" id="1016997"/>
    <lineage>
        <taxon>Bacteria</taxon>
        <taxon>Bacillati</taxon>
        <taxon>Bacillota</taxon>
        <taxon>Bacilli</taxon>
        <taxon>Bacillales</taxon>
        <taxon>Thermoactinomycetaceae</taxon>
        <taxon>Polycladomyces</taxon>
    </lineage>
</organism>
<comment type="similarity">
    <text evidence="1 3">Belongs to the short-chain dehydrogenases/reductases (SDR) family.</text>
</comment>
<dbReference type="PRINTS" id="PR00081">
    <property type="entry name" value="GDHRDH"/>
</dbReference>
<dbReference type="PRINTS" id="PR00080">
    <property type="entry name" value="SDRFAMILY"/>
</dbReference>
<dbReference type="Pfam" id="PF00106">
    <property type="entry name" value="adh_short"/>
    <property type="match status" value="1"/>
</dbReference>
<comment type="caution">
    <text evidence="4">The sequence shown here is derived from an EMBL/GenBank/DDBJ whole genome shotgun (WGS) entry which is preliminary data.</text>
</comment>
<dbReference type="RefSeq" id="WP_301238253.1">
    <property type="nucleotide sequence ID" value="NZ_JANRHH010000029.1"/>
</dbReference>
<sequence>MSQYPASPRVLITGASGGIGYELAKRFARDGHDLILVARSEDKLRQLAEDLSRTHGVKADVIPQDLANPSGPDAVLRSVREQGWNVEILANNAGFGLYGFFAETDWQKEMDMIQVNIMALTHLTKHFLPDMIQRGRGKILNVASTASFQPGPLMAVYYATKAYVLSFSEAIANELKGTGVTVTTLCPGPTETGFVARANLEQSKLFRINKVMDAATVAEIGYRGLMRGDRVVIPGLHNWLLAQSVRFLPRKAVTAVVRKISERAE</sequence>
<keyword evidence="5" id="KW-1185">Reference proteome</keyword>
<reference evidence="4" key="1">
    <citation type="submission" date="2022-08" db="EMBL/GenBank/DDBJ databases">
        <title>Polycladomyces zharkentsis sp. nov., a novel thermophilic CMC and starch-degrading bacterium isolated from a geothermal spring in Kazakhstan.</title>
        <authorList>
            <person name="Mashzhan A."/>
            <person name="Kistaubaeva A."/>
            <person name="Javier-Lopez R."/>
            <person name="Birkeland N.-K."/>
        </authorList>
    </citation>
    <scope>NUCLEOTIDE SEQUENCE</scope>
    <source>
        <strain evidence="4">KSR 13</strain>
    </source>
</reference>
<evidence type="ECO:0000256" key="1">
    <source>
        <dbReference type="ARBA" id="ARBA00006484"/>
    </source>
</evidence>
<dbReference type="Proteomes" id="UP001174196">
    <property type="component" value="Unassembled WGS sequence"/>
</dbReference>
<evidence type="ECO:0000256" key="3">
    <source>
        <dbReference type="RuleBase" id="RU000363"/>
    </source>
</evidence>
<dbReference type="InterPro" id="IPR002347">
    <property type="entry name" value="SDR_fam"/>
</dbReference>
<evidence type="ECO:0000313" key="4">
    <source>
        <dbReference type="EMBL" id="MDN4593540.1"/>
    </source>
</evidence>